<dbReference type="SMART" id="SM00530">
    <property type="entry name" value="HTH_XRE"/>
    <property type="match status" value="1"/>
</dbReference>
<dbReference type="Pfam" id="PF01381">
    <property type="entry name" value="HTH_3"/>
    <property type="match status" value="1"/>
</dbReference>
<dbReference type="Gene3D" id="1.10.260.40">
    <property type="entry name" value="lambda repressor-like DNA-binding domains"/>
    <property type="match status" value="1"/>
</dbReference>
<feature type="domain" description="HTH cro/C1-type" evidence="1">
    <location>
        <begin position="14"/>
        <end position="67"/>
    </location>
</feature>
<protein>
    <submittedName>
        <fullName evidence="2">Transcriptional regulator with XRE-family HTH domain</fullName>
    </submittedName>
</protein>
<dbReference type="EMBL" id="JACHIH010000006">
    <property type="protein sequence ID" value="MBB5046750.1"/>
    <property type="molecule type" value="Genomic_DNA"/>
</dbReference>
<evidence type="ECO:0000259" key="1">
    <source>
        <dbReference type="PROSITE" id="PS50943"/>
    </source>
</evidence>
<evidence type="ECO:0000313" key="2">
    <source>
        <dbReference type="EMBL" id="MBB5046750.1"/>
    </source>
</evidence>
<evidence type="ECO:0000313" key="3">
    <source>
        <dbReference type="Proteomes" id="UP000542353"/>
    </source>
</evidence>
<dbReference type="InterPro" id="IPR001387">
    <property type="entry name" value="Cro/C1-type_HTH"/>
</dbReference>
<dbReference type="RefSeq" id="WP_184255947.1">
    <property type="nucleotide sequence ID" value="NZ_JACHIH010000006.1"/>
</dbReference>
<proteinExistence type="predicted"/>
<dbReference type="GO" id="GO:0003677">
    <property type="term" value="F:DNA binding"/>
    <property type="evidence" value="ECO:0007669"/>
    <property type="project" value="InterPro"/>
</dbReference>
<organism evidence="2 3">
    <name type="scientific">Rhodopseudomonas rhenobacensis</name>
    <dbReference type="NCBI Taxonomy" id="87461"/>
    <lineage>
        <taxon>Bacteria</taxon>
        <taxon>Pseudomonadati</taxon>
        <taxon>Pseudomonadota</taxon>
        <taxon>Alphaproteobacteria</taxon>
        <taxon>Hyphomicrobiales</taxon>
        <taxon>Nitrobacteraceae</taxon>
        <taxon>Rhodopseudomonas</taxon>
    </lineage>
</organism>
<dbReference type="SUPFAM" id="SSF47413">
    <property type="entry name" value="lambda repressor-like DNA-binding domains"/>
    <property type="match status" value="1"/>
</dbReference>
<reference evidence="2 3" key="1">
    <citation type="submission" date="2020-08" db="EMBL/GenBank/DDBJ databases">
        <title>Genomic Encyclopedia of Type Strains, Phase IV (KMG-IV): sequencing the most valuable type-strain genomes for metagenomic binning, comparative biology and taxonomic classification.</title>
        <authorList>
            <person name="Goeker M."/>
        </authorList>
    </citation>
    <scope>NUCLEOTIDE SEQUENCE [LARGE SCALE GENOMIC DNA]</scope>
    <source>
        <strain evidence="2 3">DSM 12706</strain>
    </source>
</reference>
<comment type="caution">
    <text evidence="2">The sequence shown here is derived from an EMBL/GenBank/DDBJ whole genome shotgun (WGS) entry which is preliminary data.</text>
</comment>
<gene>
    <name evidence="2" type="ORF">HNR60_001498</name>
</gene>
<dbReference type="Proteomes" id="UP000542353">
    <property type="component" value="Unassembled WGS sequence"/>
</dbReference>
<dbReference type="InterPro" id="IPR010982">
    <property type="entry name" value="Lambda_DNA-bd_dom_sf"/>
</dbReference>
<keyword evidence="3" id="KW-1185">Reference proteome</keyword>
<name>A0A7W7Z2C0_9BRAD</name>
<accession>A0A7W7Z2C0</accession>
<dbReference type="PROSITE" id="PS50943">
    <property type="entry name" value="HTH_CROC1"/>
    <property type="match status" value="1"/>
</dbReference>
<sequence>MDRKPHLMGLAGRIKFAVERRGLQKDVARMAGIPPRTLGHYIAATNEPSATSLMKIAEACDVSVDWLLKGDGDDRFTPSQNAKFGDANFGRVRETSGNDELFGRVFDAVHRLYKEERVALPPIDLGRLAFRKYSEIIDATGDPEECGAMIKLIVAQLRAEIRAAQAAPGTGKASA</sequence>
<dbReference type="AlphaFoldDB" id="A0A7W7Z2C0"/>
<dbReference type="CDD" id="cd00093">
    <property type="entry name" value="HTH_XRE"/>
    <property type="match status" value="1"/>
</dbReference>